<dbReference type="InterPro" id="IPR011701">
    <property type="entry name" value="MFS"/>
</dbReference>
<protein>
    <submittedName>
        <fullName evidence="8">Transporter YIL166C</fullName>
    </submittedName>
</protein>
<dbReference type="Proteomes" id="UP001055172">
    <property type="component" value="Unassembled WGS sequence"/>
</dbReference>
<accession>A0AA37LW71</accession>
<feature type="transmembrane region" description="Helical" evidence="7">
    <location>
        <begin position="152"/>
        <end position="173"/>
    </location>
</feature>
<dbReference type="GO" id="GO:0022857">
    <property type="term" value="F:transmembrane transporter activity"/>
    <property type="evidence" value="ECO:0007669"/>
    <property type="project" value="InterPro"/>
</dbReference>
<comment type="subcellular location">
    <subcellularLocation>
        <location evidence="1">Membrane</location>
        <topology evidence="1">Multi-pass membrane protein</topology>
    </subcellularLocation>
</comment>
<dbReference type="PANTHER" id="PTHR43791:SF32">
    <property type="entry name" value="MAJOR FACILITATOR SUPERFAMILY (MFS) PROFILE DOMAIN-CONTAINING PROTEIN"/>
    <property type="match status" value="1"/>
</dbReference>
<dbReference type="AlphaFoldDB" id="A0AA37LW71"/>
<dbReference type="GO" id="GO:0016020">
    <property type="term" value="C:membrane"/>
    <property type="evidence" value="ECO:0007669"/>
    <property type="project" value="UniProtKB-SubCell"/>
</dbReference>
<reference evidence="8 9" key="1">
    <citation type="submission" date="2021-07" db="EMBL/GenBank/DDBJ databases">
        <title>Genome data of Colletotrichum spaethianum.</title>
        <authorList>
            <person name="Utami Y.D."/>
            <person name="Hiruma K."/>
        </authorList>
    </citation>
    <scope>NUCLEOTIDE SEQUENCE [LARGE SCALE GENOMIC DNA]</scope>
    <source>
        <strain evidence="8 9">MAFF 242679</strain>
    </source>
</reference>
<keyword evidence="3 7" id="KW-0812">Transmembrane</keyword>
<evidence type="ECO:0000313" key="9">
    <source>
        <dbReference type="Proteomes" id="UP001055172"/>
    </source>
</evidence>
<evidence type="ECO:0000256" key="7">
    <source>
        <dbReference type="SAM" id="Phobius"/>
    </source>
</evidence>
<sequence>MKGSDEKQLHTEVPSQGDPVGLNDPQLEWAETEEKAILRKSNALTDFFLKDVGIQQNEFNIGQQLFAAGVLVLQAFQHGLGAFLATRLILGITEAGFVPASLFTIGRWYKKDETTKRFAWFFTGSGIASGCSGLLAYGVLHMRDIAGLRGWQWLFILEGTLTVLVGIAFLFLFPKSTSNPVSILGTRFFNEREARILTERVLRDDPAKAQPRLYVSSAELKSAMLSILLGFLSTQGLLAREQFKWHSL</sequence>
<dbReference type="PANTHER" id="PTHR43791">
    <property type="entry name" value="PERMEASE-RELATED"/>
    <property type="match status" value="1"/>
</dbReference>
<keyword evidence="5 7" id="KW-0472">Membrane</keyword>
<organism evidence="8 9">
    <name type="scientific">Colletotrichum liriopes</name>
    <dbReference type="NCBI Taxonomy" id="708192"/>
    <lineage>
        <taxon>Eukaryota</taxon>
        <taxon>Fungi</taxon>
        <taxon>Dikarya</taxon>
        <taxon>Ascomycota</taxon>
        <taxon>Pezizomycotina</taxon>
        <taxon>Sordariomycetes</taxon>
        <taxon>Hypocreomycetidae</taxon>
        <taxon>Glomerellales</taxon>
        <taxon>Glomerellaceae</taxon>
        <taxon>Colletotrichum</taxon>
        <taxon>Colletotrichum spaethianum species complex</taxon>
    </lineage>
</organism>
<dbReference type="Pfam" id="PF07690">
    <property type="entry name" value="MFS_1"/>
    <property type="match status" value="1"/>
</dbReference>
<evidence type="ECO:0000256" key="1">
    <source>
        <dbReference type="ARBA" id="ARBA00004141"/>
    </source>
</evidence>
<evidence type="ECO:0000256" key="6">
    <source>
        <dbReference type="SAM" id="MobiDB-lite"/>
    </source>
</evidence>
<dbReference type="InterPro" id="IPR036259">
    <property type="entry name" value="MFS_trans_sf"/>
</dbReference>
<evidence type="ECO:0000256" key="3">
    <source>
        <dbReference type="ARBA" id="ARBA00022692"/>
    </source>
</evidence>
<evidence type="ECO:0000256" key="4">
    <source>
        <dbReference type="ARBA" id="ARBA00022989"/>
    </source>
</evidence>
<evidence type="ECO:0000256" key="2">
    <source>
        <dbReference type="ARBA" id="ARBA00022448"/>
    </source>
</evidence>
<keyword evidence="4 7" id="KW-1133">Transmembrane helix</keyword>
<keyword evidence="2" id="KW-0813">Transport</keyword>
<feature type="transmembrane region" description="Helical" evidence="7">
    <location>
        <begin position="88"/>
        <end position="106"/>
    </location>
</feature>
<keyword evidence="9" id="KW-1185">Reference proteome</keyword>
<proteinExistence type="predicted"/>
<feature type="region of interest" description="Disordered" evidence="6">
    <location>
        <begin position="1"/>
        <end position="24"/>
    </location>
</feature>
<dbReference type="SUPFAM" id="SSF103473">
    <property type="entry name" value="MFS general substrate transporter"/>
    <property type="match status" value="1"/>
</dbReference>
<evidence type="ECO:0000313" key="8">
    <source>
        <dbReference type="EMBL" id="GJC86441.1"/>
    </source>
</evidence>
<evidence type="ECO:0000256" key="5">
    <source>
        <dbReference type="ARBA" id="ARBA00023136"/>
    </source>
</evidence>
<name>A0AA37LW71_9PEZI</name>
<comment type="caution">
    <text evidence="8">The sequence shown here is derived from an EMBL/GenBank/DDBJ whole genome shotgun (WGS) entry which is preliminary data.</text>
</comment>
<feature type="compositionally biased region" description="Basic and acidic residues" evidence="6">
    <location>
        <begin position="1"/>
        <end position="10"/>
    </location>
</feature>
<dbReference type="EMBL" id="BPPX01000021">
    <property type="protein sequence ID" value="GJC86441.1"/>
    <property type="molecule type" value="Genomic_DNA"/>
</dbReference>
<dbReference type="Gene3D" id="1.20.1250.20">
    <property type="entry name" value="MFS general substrate transporter like domains"/>
    <property type="match status" value="1"/>
</dbReference>
<feature type="transmembrane region" description="Helical" evidence="7">
    <location>
        <begin position="118"/>
        <end position="140"/>
    </location>
</feature>
<gene>
    <name evidence="8" type="ORF">ColLi_09279</name>
</gene>